<dbReference type="AlphaFoldDB" id="A0A9P7BY42"/>
<proteinExistence type="predicted"/>
<evidence type="ECO:0000313" key="1">
    <source>
        <dbReference type="EMBL" id="KAG1520700.1"/>
    </source>
</evidence>
<accession>A0A9P7BY42</accession>
<gene>
    <name evidence="1" type="ORF">G6F51_014721</name>
</gene>
<dbReference type="EMBL" id="JAANIT010015680">
    <property type="protein sequence ID" value="KAG1520700.1"/>
    <property type="molecule type" value="Genomic_DNA"/>
</dbReference>
<evidence type="ECO:0000313" key="2">
    <source>
        <dbReference type="Proteomes" id="UP000717996"/>
    </source>
</evidence>
<protein>
    <submittedName>
        <fullName evidence="1">Uncharacterized protein</fullName>
    </submittedName>
</protein>
<reference evidence="1" key="1">
    <citation type="journal article" date="2020" name="Microb. Genom.">
        <title>Genetic diversity of clinical and environmental Mucorales isolates obtained from an investigation of mucormycosis cases among solid organ transplant recipients.</title>
        <authorList>
            <person name="Nguyen M.H."/>
            <person name="Kaul D."/>
            <person name="Muto C."/>
            <person name="Cheng S.J."/>
            <person name="Richter R.A."/>
            <person name="Bruno V.M."/>
            <person name="Liu G."/>
            <person name="Beyhan S."/>
            <person name="Sundermann A.J."/>
            <person name="Mounaud S."/>
            <person name="Pasculle A.W."/>
            <person name="Nierman W.C."/>
            <person name="Driscoll E."/>
            <person name="Cumbie R."/>
            <person name="Clancy C.J."/>
            <person name="Dupont C.L."/>
        </authorList>
    </citation>
    <scope>NUCLEOTIDE SEQUENCE</scope>
    <source>
        <strain evidence="1">GL16</strain>
    </source>
</reference>
<sequence length="80" mass="7999">MAKASLRSSSPGCGAQVADGIGFQPSRSACCTVCPAAPAACPSALRQIGCPSGAPLKASRLPYSSKIDFCRPACTPTAVQ</sequence>
<comment type="caution">
    <text evidence="1">The sequence shown here is derived from an EMBL/GenBank/DDBJ whole genome shotgun (WGS) entry which is preliminary data.</text>
</comment>
<name>A0A9P7BY42_RHIOR</name>
<organism evidence="1 2">
    <name type="scientific">Rhizopus oryzae</name>
    <name type="common">Mucormycosis agent</name>
    <name type="synonym">Rhizopus arrhizus var. delemar</name>
    <dbReference type="NCBI Taxonomy" id="64495"/>
    <lineage>
        <taxon>Eukaryota</taxon>
        <taxon>Fungi</taxon>
        <taxon>Fungi incertae sedis</taxon>
        <taxon>Mucoromycota</taxon>
        <taxon>Mucoromycotina</taxon>
        <taxon>Mucoromycetes</taxon>
        <taxon>Mucorales</taxon>
        <taxon>Mucorineae</taxon>
        <taxon>Rhizopodaceae</taxon>
        <taxon>Rhizopus</taxon>
    </lineage>
</organism>
<dbReference type="Proteomes" id="UP000717996">
    <property type="component" value="Unassembled WGS sequence"/>
</dbReference>